<dbReference type="Pfam" id="PF05990">
    <property type="entry name" value="DUF900"/>
    <property type="match status" value="1"/>
</dbReference>
<dbReference type="EMBL" id="LT629973">
    <property type="protein sequence ID" value="SEH91585.1"/>
    <property type="molecule type" value="Genomic_DNA"/>
</dbReference>
<evidence type="ECO:0000313" key="1">
    <source>
        <dbReference type="EMBL" id="SEH91585.1"/>
    </source>
</evidence>
<reference evidence="2" key="1">
    <citation type="submission" date="2016-09" db="EMBL/GenBank/DDBJ databases">
        <authorList>
            <person name="Koehorst J."/>
        </authorList>
    </citation>
    <scope>NUCLEOTIDE SEQUENCE [LARGE SCALE GENOMIC DNA]</scope>
</reference>
<dbReference type="STRING" id="1679444.PYTT_1689"/>
<dbReference type="Gene3D" id="3.40.50.1820">
    <property type="entry name" value="alpha/beta hydrolase"/>
    <property type="match status" value="1"/>
</dbReference>
<dbReference type="Gene3D" id="2.180.10.10">
    <property type="entry name" value="RHS repeat-associated core"/>
    <property type="match status" value="1"/>
</dbReference>
<dbReference type="PANTHER" id="PTHR32305">
    <property type="match status" value="1"/>
</dbReference>
<proteinExistence type="predicted"/>
<dbReference type="Proteomes" id="UP000176204">
    <property type="component" value="Chromosome I"/>
</dbReference>
<dbReference type="RefSeq" id="WP_067772996.1">
    <property type="nucleotide sequence ID" value="NZ_LT629973.1"/>
</dbReference>
<dbReference type="InterPro" id="IPR050708">
    <property type="entry name" value="T6SS_VgrG/RHS"/>
</dbReference>
<dbReference type="NCBIfam" id="TIGR03696">
    <property type="entry name" value="Rhs_assc_core"/>
    <property type="match status" value="1"/>
</dbReference>
<dbReference type="PANTHER" id="PTHR32305:SF15">
    <property type="entry name" value="PROTEIN RHSA-RELATED"/>
    <property type="match status" value="1"/>
</dbReference>
<evidence type="ECO:0000313" key="2">
    <source>
        <dbReference type="Proteomes" id="UP000176204"/>
    </source>
</evidence>
<dbReference type="SUPFAM" id="SSF53474">
    <property type="entry name" value="alpha/beta-Hydrolases"/>
    <property type="match status" value="1"/>
</dbReference>
<gene>
    <name evidence="1" type="ORF">PYTT_1689</name>
</gene>
<dbReference type="InterPro" id="IPR010297">
    <property type="entry name" value="DUF900_hydrolase"/>
</dbReference>
<dbReference type="PRINTS" id="PR00394">
    <property type="entry name" value="RHSPROTEIN"/>
</dbReference>
<name>A0A1C7PEI3_9BACT</name>
<accession>A0A1C7PEI3</accession>
<keyword evidence="1" id="KW-0378">Hydrolase</keyword>
<dbReference type="KEGG" id="agl:PYTT_1689"/>
<organism evidence="1 2">
    <name type="scientific">Akkermansia glycaniphila</name>
    <dbReference type="NCBI Taxonomy" id="1679444"/>
    <lineage>
        <taxon>Bacteria</taxon>
        <taxon>Pseudomonadati</taxon>
        <taxon>Verrucomicrobiota</taxon>
        <taxon>Verrucomicrobiia</taxon>
        <taxon>Verrucomicrobiales</taxon>
        <taxon>Akkermansiaceae</taxon>
        <taxon>Akkermansia</taxon>
    </lineage>
</organism>
<protein>
    <submittedName>
        <fullName evidence="1">Alpha/beta hydrolase fold</fullName>
    </submittedName>
</protein>
<dbReference type="InterPro" id="IPR029058">
    <property type="entry name" value="AB_hydrolase_fold"/>
</dbReference>
<sequence>MTKRHRYIYHGYVQIAEIDATDETAPYAAKTYRWDPSEPVATRPLALTLWTREGTARETLYYAHDLRKNVVSLFDGKGLRRASYQYDPYGNITSMEGDMAESNPYRFSSEHHDEDLGLVYYNYRHYNPTDGRWTSRDPIAERGGWNLYGFVGNRPIGETDQLGLYTLISARQTVKLVWQWERRPGRLLPIYWYHIRTVAPYKGDIGACPDCGCVFIWIHGFNVTLKQAEDSFKAIETSYKQAKGRCEVYGFTWPGDVPEVAFQVAIEIAHEVGKGAFSKFIRDLKKKCPKTRIHIGTHSLGARIVLNALQTPKNKVSGIGHVVLTNAAVNQNVLEPGKEFAQAAKFTESIHVVHSRKDNILDRWYRISQMYVALGEDGPEHQDQIPPNVHVKDCTADFGTDHGAVYDFKKNKNFWEYATQYIN</sequence>
<dbReference type="InterPro" id="IPR022385">
    <property type="entry name" value="Rhs_assc_core"/>
</dbReference>
<dbReference type="AlphaFoldDB" id="A0A1C7PEI3"/>
<dbReference type="GO" id="GO:0016787">
    <property type="term" value="F:hydrolase activity"/>
    <property type="evidence" value="ECO:0007669"/>
    <property type="project" value="UniProtKB-KW"/>
</dbReference>
<keyword evidence="2" id="KW-1185">Reference proteome</keyword>